<keyword evidence="2" id="KW-1185">Reference proteome</keyword>
<accession>A0ABT1ACJ1</accession>
<dbReference type="InterPro" id="IPR032710">
    <property type="entry name" value="NTF2-like_dom_sf"/>
</dbReference>
<dbReference type="EMBL" id="JAGSOV010000087">
    <property type="protein sequence ID" value="MCO1660633.1"/>
    <property type="molecule type" value="Genomic_DNA"/>
</dbReference>
<evidence type="ECO:0000313" key="1">
    <source>
        <dbReference type="EMBL" id="MCO1660633.1"/>
    </source>
</evidence>
<protein>
    <recommendedName>
        <fullName evidence="3">SnoaL-like protein</fullName>
    </recommendedName>
</protein>
<name>A0ABT1ACJ1_9PSEU</name>
<sequence>MDGYERAWRSPGTAGLAELFTPDASYRHSPYAETISGLAAIERDWEAERDSPDESFTMSADVLAVNATDPVGPLGIAHVLVRYEDFTGHEYRDLWLVRFAPDGRAREFEEWPFWPGQGWHPEAESSPG</sequence>
<gene>
    <name evidence="1" type="ORF">KDL28_36850</name>
</gene>
<reference evidence="1" key="1">
    <citation type="submission" date="2021-04" db="EMBL/GenBank/DDBJ databases">
        <title>Pseudonocardia sp. nov., isolated from sandy soil of mangrove forest.</title>
        <authorList>
            <person name="Zan Z."/>
            <person name="Huang R."/>
            <person name="Liu W."/>
        </authorList>
    </citation>
    <scope>NUCLEOTIDE SEQUENCE</scope>
    <source>
        <strain evidence="1">S2-4</strain>
    </source>
</reference>
<proteinExistence type="predicted"/>
<evidence type="ECO:0000313" key="2">
    <source>
        <dbReference type="Proteomes" id="UP001165283"/>
    </source>
</evidence>
<dbReference type="Proteomes" id="UP001165283">
    <property type="component" value="Unassembled WGS sequence"/>
</dbReference>
<comment type="caution">
    <text evidence="1">The sequence shown here is derived from an EMBL/GenBank/DDBJ whole genome shotgun (WGS) entry which is preliminary data.</text>
</comment>
<evidence type="ECO:0008006" key="3">
    <source>
        <dbReference type="Google" id="ProtNLM"/>
    </source>
</evidence>
<dbReference type="SUPFAM" id="SSF54427">
    <property type="entry name" value="NTF2-like"/>
    <property type="match status" value="1"/>
</dbReference>
<dbReference type="Gene3D" id="3.10.450.50">
    <property type="match status" value="1"/>
</dbReference>
<organism evidence="1 2">
    <name type="scientific">Pseudonocardia humida</name>
    <dbReference type="NCBI Taxonomy" id="2800819"/>
    <lineage>
        <taxon>Bacteria</taxon>
        <taxon>Bacillati</taxon>
        <taxon>Actinomycetota</taxon>
        <taxon>Actinomycetes</taxon>
        <taxon>Pseudonocardiales</taxon>
        <taxon>Pseudonocardiaceae</taxon>
        <taxon>Pseudonocardia</taxon>
    </lineage>
</organism>